<comment type="similarity">
    <text evidence="2">Belongs to the chromate ion transporter (CHR) (TC 2.A.51) family.</text>
</comment>
<dbReference type="GO" id="GO:0015109">
    <property type="term" value="F:chromate transmembrane transporter activity"/>
    <property type="evidence" value="ECO:0007669"/>
    <property type="project" value="InterPro"/>
</dbReference>
<dbReference type="GO" id="GO:0005886">
    <property type="term" value="C:plasma membrane"/>
    <property type="evidence" value="ECO:0007669"/>
    <property type="project" value="UniProtKB-SubCell"/>
</dbReference>
<feature type="transmembrane region" description="Helical" evidence="7">
    <location>
        <begin position="274"/>
        <end position="294"/>
    </location>
</feature>
<organism evidence="8 9">
    <name type="scientific">Gynuella sunshinyii YC6258</name>
    <dbReference type="NCBI Taxonomy" id="1445510"/>
    <lineage>
        <taxon>Bacteria</taxon>
        <taxon>Pseudomonadati</taxon>
        <taxon>Pseudomonadota</taxon>
        <taxon>Gammaproteobacteria</taxon>
        <taxon>Oceanospirillales</taxon>
        <taxon>Saccharospirillaceae</taxon>
        <taxon>Gynuella</taxon>
    </lineage>
</organism>
<feature type="transmembrane region" description="Helical" evidence="7">
    <location>
        <begin position="200"/>
        <end position="223"/>
    </location>
</feature>
<feature type="transmembrane region" description="Helical" evidence="7">
    <location>
        <begin position="306"/>
        <end position="329"/>
    </location>
</feature>
<dbReference type="PATRIC" id="fig|1445510.3.peg.2949"/>
<name>A0A0C5VNP1_9GAMM</name>
<dbReference type="Pfam" id="PF02417">
    <property type="entry name" value="Chromate_transp"/>
    <property type="match status" value="2"/>
</dbReference>
<feature type="transmembrane region" description="Helical" evidence="7">
    <location>
        <begin position="119"/>
        <end position="141"/>
    </location>
</feature>
<feature type="transmembrane region" description="Helical" evidence="7">
    <location>
        <begin position="235"/>
        <end position="254"/>
    </location>
</feature>
<dbReference type="OrthoDB" id="8969999at2"/>
<protein>
    <submittedName>
        <fullName evidence="8">Chromate transport protein ChrA</fullName>
    </submittedName>
</protein>
<accession>A0A0C5VNP1</accession>
<gene>
    <name evidence="8" type="ORF">YC6258_02980</name>
</gene>
<dbReference type="NCBIfam" id="TIGR00937">
    <property type="entry name" value="2A51"/>
    <property type="match status" value="1"/>
</dbReference>
<sequence length="403" mass="42402">MTQFQPTAQNRRGNALEVLMIFFKLGLTSFGGPIAHLGYFHKELVTRRRWVSDSQFSQLLTICQFLPGPASSQLGFTLGLMHAGWLGALAAFVAFTLPSALILTGFAAFLPYLSDSAGAAVVHALKLVAVVIITDAVLTMLKNLCPDTSRKSIAIFSACLLLLTSAAWVQWLVLVIGALAGVNFCRGTTTLADNTIAVGYSKLTGFLLFSAFLILLIGLPIIASHDSGILTIINLFYQAGALVFGGGHVVLPLLQDAVVSGGWMDNETFLAGYGAAQAVPGPMFTFSAYLGAFMPTSYHSTVTAGFALLAIFLPGLLLVAAALPTWQLFSRNALAASAIAGINASVVGLLGAALYDPVFVTSVTSAQDFAICIIAFGLLRIWHLSPLAAIGWCVLASLLPTAL</sequence>
<proteinExistence type="inferred from homology"/>
<evidence type="ECO:0000313" key="9">
    <source>
        <dbReference type="Proteomes" id="UP000032266"/>
    </source>
</evidence>
<dbReference type="PANTHER" id="PTHR33567:SF3">
    <property type="entry name" value="CHROMATE ION TRANSPORTER (EUROFUNG)"/>
    <property type="match status" value="1"/>
</dbReference>
<feature type="transmembrane region" description="Helical" evidence="7">
    <location>
        <begin position="20"/>
        <end position="40"/>
    </location>
</feature>
<dbReference type="AlphaFoldDB" id="A0A0C5VNP1"/>
<feature type="transmembrane region" description="Helical" evidence="7">
    <location>
        <begin position="335"/>
        <end position="357"/>
    </location>
</feature>
<dbReference type="RefSeq" id="WP_044617415.1">
    <property type="nucleotide sequence ID" value="NZ_CP007142.1"/>
</dbReference>
<evidence type="ECO:0000256" key="4">
    <source>
        <dbReference type="ARBA" id="ARBA00022692"/>
    </source>
</evidence>
<keyword evidence="4 7" id="KW-0812">Transmembrane</keyword>
<dbReference type="PIRSF" id="PIRSF004810">
    <property type="entry name" value="ChrA"/>
    <property type="match status" value="1"/>
</dbReference>
<keyword evidence="3" id="KW-1003">Cell membrane</keyword>
<keyword evidence="6 7" id="KW-0472">Membrane</keyword>
<evidence type="ECO:0000256" key="7">
    <source>
        <dbReference type="SAM" id="Phobius"/>
    </source>
</evidence>
<dbReference type="Proteomes" id="UP000032266">
    <property type="component" value="Chromosome"/>
</dbReference>
<evidence type="ECO:0000256" key="1">
    <source>
        <dbReference type="ARBA" id="ARBA00004651"/>
    </source>
</evidence>
<evidence type="ECO:0000256" key="5">
    <source>
        <dbReference type="ARBA" id="ARBA00022989"/>
    </source>
</evidence>
<dbReference type="KEGG" id="gsn:YC6258_02980"/>
<dbReference type="InterPro" id="IPR003370">
    <property type="entry name" value="Chromate_transpt"/>
</dbReference>
<dbReference type="PANTHER" id="PTHR33567">
    <property type="entry name" value="CHROMATE ION TRANSPORTER (EUROFUNG)"/>
    <property type="match status" value="1"/>
</dbReference>
<feature type="transmembrane region" description="Helical" evidence="7">
    <location>
        <begin position="85"/>
        <end position="113"/>
    </location>
</feature>
<feature type="transmembrane region" description="Helical" evidence="7">
    <location>
        <begin position="153"/>
        <end position="180"/>
    </location>
</feature>
<evidence type="ECO:0000256" key="2">
    <source>
        <dbReference type="ARBA" id="ARBA00005262"/>
    </source>
</evidence>
<dbReference type="InterPro" id="IPR014047">
    <property type="entry name" value="Chr_Tranpt_l_chain"/>
</dbReference>
<comment type="subcellular location">
    <subcellularLocation>
        <location evidence="1">Cell membrane</location>
        <topology evidence="1">Multi-pass membrane protein</topology>
    </subcellularLocation>
</comment>
<keyword evidence="9" id="KW-1185">Reference proteome</keyword>
<dbReference type="HOGENOM" id="CLU_018106_0_1_6"/>
<feature type="transmembrane region" description="Helical" evidence="7">
    <location>
        <begin position="369"/>
        <end position="399"/>
    </location>
</feature>
<keyword evidence="5 7" id="KW-1133">Transmembrane helix</keyword>
<evidence type="ECO:0000256" key="6">
    <source>
        <dbReference type="ARBA" id="ARBA00023136"/>
    </source>
</evidence>
<dbReference type="STRING" id="1445510.YC6258_02980"/>
<reference evidence="8 9" key="1">
    <citation type="submission" date="2014-01" db="EMBL/GenBank/DDBJ databases">
        <title>Full genme sequencing of cellulolytic bacterium Gynuella sunshinyii YC6258T gen. nov., sp. nov.</title>
        <authorList>
            <person name="Khan H."/>
            <person name="Chung E.J."/>
            <person name="Chung Y.R."/>
        </authorList>
    </citation>
    <scope>NUCLEOTIDE SEQUENCE [LARGE SCALE GENOMIC DNA]</scope>
    <source>
        <strain evidence="8 9">YC6258</strain>
    </source>
</reference>
<evidence type="ECO:0000313" key="8">
    <source>
        <dbReference type="EMBL" id="AJQ95018.1"/>
    </source>
</evidence>
<dbReference type="EMBL" id="CP007142">
    <property type="protein sequence ID" value="AJQ95018.1"/>
    <property type="molecule type" value="Genomic_DNA"/>
</dbReference>
<evidence type="ECO:0000256" key="3">
    <source>
        <dbReference type="ARBA" id="ARBA00022475"/>
    </source>
</evidence>